<protein>
    <submittedName>
        <fullName evidence="2">Uncharacterized protein</fullName>
    </submittedName>
</protein>
<comment type="caution">
    <text evidence="2">The sequence shown here is derived from an EMBL/GenBank/DDBJ whole genome shotgun (WGS) entry which is preliminary data.</text>
</comment>
<feature type="compositionally biased region" description="Low complexity" evidence="1">
    <location>
        <begin position="51"/>
        <end position="60"/>
    </location>
</feature>
<keyword evidence="3" id="KW-1185">Reference proteome</keyword>
<evidence type="ECO:0000313" key="3">
    <source>
        <dbReference type="Proteomes" id="UP000286716"/>
    </source>
</evidence>
<gene>
    <name evidence="2" type="ORF">DMA12_25950</name>
</gene>
<organism evidence="2 3">
    <name type="scientific">Amycolatopsis balhimycina DSM 5908</name>
    <dbReference type="NCBI Taxonomy" id="1081091"/>
    <lineage>
        <taxon>Bacteria</taxon>
        <taxon>Bacillati</taxon>
        <taxon>Actinomycetota</taxon>
        <taxon>Actinomycetes</taxon>
        <taxon>Pseudonocardiales</taxon>
        <taxon>Pseudonocardiaceae</taxon>
        <taxon>Amycolatopsis</taxon>
    </lineage>
</organism>
<feature type="compositionally biased region" description="Low complexity" evidence="1">
    <location>
        <begin position="1"/>
        <end position="22"/>
    </location>
</feature>
<proteinExistence type="predicted"/>
<dbReference type="Proteomes" id="UP000286716">
    <property type="component" value="Unassembled WGS sequence"/>
</dbReference>
<feature type="region of interest" description="Disordered" evidence="1">
    <location>
        <begin position="1"/>
        <end position="60"/>
    </location>
</feature>
<sequence>MGSAASSPSRRPRTTGTPGSPRQFCGPAITGPSWCGTRRAVSSRCGRARRTTTGTPCGRR</sequence>
<evidence type="ECO:0000256" key="1">
    <source>
        <dbReference type="SAM" id="MobiDB-lite"/>
    </source>
</evidence>
<evidence type="ECO:0000313" key="2">
    <source>
        <dbReference type="EMBL" id="RSM40954.1"/>
    </source>
</evidence>
<dbReference type="AlphaFoldDB" id="A0A428WCZ8"/>
<reference evidence="2 3" key="1">
    <citation type="submission" date="2018-05" db="EMBL/GenBank/DDBJ databases">
        <title>Evolution of GPA BGCs.</title>
        <authorList>
            <person name="Waglechner N."/>
            <person name="Wright G.D."/>
        </authorList>
    </citation>
    <scope>NUCLEOTIDE SEQUENCE [LARGE SCALE GENOMIC DNA]</scope>
    <source>
        <strain evidence="2 3">DSM 5908</strain>
    </source>
</reference>
<accession>A0A428WCZ8</accession>
<name>A0A428WCZ8_AMYBA</name>
<dbReference type="EMBL" id="QHHU01000037">
    <property type="protein sequence ID" value="RSM40954.1"/>
    <property type="molecule type" value="Genomic_DNA"/>
</dbReference>